<organism evidence="2">
    <name type="scientific">uncultured Chthoniobacterales bacterium</name>
    <dbReference type="NCBI Taxonomy" id="1836801"/>
    <lineage>
        <taxon>Bacteria</taxon>
        <taxon>Pseudomonadati</taxon>
        <taxon>Verrucomicrobiota</taxon>
        <taxon>Spartobacteria</taxon>
        <taxon>Chthoniobacterales</taxon>
        <taxon>environmental samples</taxon>
    </lineage>
</organism>
<proteinExistence type="predicted"/>
<dbReference type="EMBL" id="CADCTA010000041">
    <property type="protein sequence ID" value="CAA9223134.1"/>
    <property type="molecule type" value="Genomic_DNA"/>
</dbReference>
<dbReference type="Gene3D" id="3.40.50.2000">
    <property type="entry name" value="Glycogen Phosphorylase B"/>
    <property type="match status" value="1"/>
</dbReference>
<evidence type="ECO:0000313" key="2">
    <source>
        <dbReference type="EMBL" id="CAA9223134.1"/>
    </source>
</evidence>
<evidence type="ECO:0000259" key="1">
    <source>
        <dbReference type="Pfam" id="PF13524"/>
    </source>
</evidence>
<dbReference type="SUPFAM" id="SSF53756">
    <property type="entry name" value="UDP-Glycosyltransferase/glycogen phosphorylase"/>
    <property type="match status" value="1"/>
</dbReference>
<reference evidence="2" key="1">
    <citation type="submission" date="2020-02" db="EMBL/GenBank/DDBJ databases">
        <authorList>
            <person name="Meier V. D."/>
        </authorList>
    </citation>
    <scope>NUCLEOTIDE SEQUENCE</scope>
    <source>
        <strain evidence="2">AVDCRST_MAG42</strain>
    </source>
</reference>
<name>A0A6J4HFA6_9BACT</name>
<protein>
    <submittedName>
        <fullName evidence="2">Spore_germination_protein_CgeB</fullName>
    </submittedName>
</protein>
<dbReference type="InterPro" id="IPR055259">
    <property type="entry name" value="YkvP/CgeB_Glyco_trans-like"/>
</dbReference>
<dbReference type="Pfam" id="PF13524">
    <property type="entry name" value="Glyco_trans_1_2"/>
    <property type="match status" value="1"/>
</dbReference>
<dbReference type="AlphaFoldDB" id="A0A6J4HFA6"/>
<sequence length="366" mass="40972">MRIVILGLSITSSWGNGHATTFRGLVRELTAAGNDVLFLERDQPWYAGNRDLPNPPYGETQLYKSVAELKRRFAADVHDADCVIVGSYVPDGIVVGEWVTEHARGVTAFYDIDTPVTLSALESGACEYLSSDLVARFSLYLSFTGGPTLRRIENDYGSPMARALYCSVDPEMYFPERAPQKWMLGYLGTYSDDRQPTVTRLLIDPATRLPDARYVVAGPMYPDSIAWPANVERITHIEPKHHREFYNAQRFTLNVTRADMIRAGYSPSVRLFEAAACGTPIISDEWAGLDEFFEPGREILIATSTEDMVEILQGMPESDAREIGRRARERVLAEHTAGHRASELVAYIDECRDRVAENSSAYVTKE</sequence>
<gene>
    <name evidence="2" type="ORF">AVDCRST_MAG42-684</name>
</gene>
<accession>A0A6J4HFA6</accession>
<feature type="domain" description="Spore protein YkvP/CgeB glycosyl transferase-like" evidence="1">
    <location>
        <begin position="195"/>
        <end position="345"/>
    </location>
</feature>